<dbReference type="STRING" id="980251.GCA_001642875_02747"/>
<dbReference type="AlphaFoldDB" id="A0A5B9PAM9"/>
<dbReference type="RefSeq" id="WP_075082186.1">
    <property type="nucleotide sequence ID" value="NZ_CP042912.1"/>
</dbReference>
<dbReference type="InterPro" id="IPR027417">
    <property type="entry name" value="P-loop_NTPase"/>
</dbReference>
<evidence type="ECO:0000313" key="2">
    <source>
        <dbReference type="EMBL" id="QEG23428.1"/>
    </source>
</evidence>
<dbReference type="SUPFAM" id="SSF52540">
    <property type="entry name" value="P-loop containing nucleoside triphosphate hydrolases"/>
    <property type="match status" value="1"/>
</dbReference>
<evidence type="ECO:0000313" key="3">
    <source>
        <dbReference type="Proteomes" id="UP000322214"/>
    </source>
</evidence>
<dbReference type="OrthoDB" id="9783370at2"/>
<organism evidence="2 3">
    <name type="scientific">Mariniblastus fucicola</name>
    <dbReference type="NCBI Taxonomy" id="980251"/>
    <lineage>
        <taxon>Bacteria</taxon>
        <taxon>Pseudomonadati</taxon>
        <taxon>Planctomycetota</taxon>
        <taxon>Planctomycetia</taxon>
        <taxon>Pirellulales</taxon>
        <taxon>Pirellulaceae</taxon>
        <taxon>Mariniblastus</taxon>
    </lineage>
</organism>
<sequence>MDTQNSFDTINPQVSADGYLSAGVPPQSQELSGSVINGEYAPPAPTTLESAGLHPNDLYPLVLKFLYLHGQRTGIRIAEQLKLPFHVVEPVIQSLKQDLLIAHKAAAGMSDYSYEIAPAGIEQAKIHLARTSYCGAAPVNIEDYRKAVTAQSLKRLRPTFEDVKRALADLTLNDLMLCQLGQAINSGKGMFLFGAPGNGKTSIAKRAVRTVAEFIWIPRALTISGEVIRLYDPMQHEEAPLEETGEITLRNIDERWIRIKRPTIIVGGELEMKHLEATMNPTTGIIEAPVHVKSNCGCMVVDDFGRQQISTTELLNRWIVPMESGHDYMNLPSGRQVSLPFEQLLIFSTNLDPSSLCDEAFLRRIPYKIEVFDPTEEQFKQLFQRTLQALNFQTEEGVVEHLIEYHYKRPGRPFRFCHVGDLLGQAKDFCEFHRQPLVLDRNILELAVLNYFSGMDPAKG</sequence>
<keyword evidence="3" id="KW-1185">Reference proteome</keyword>
<dbReference type="Gene3D" id="3.40.50.300">
    <property type="entry name" value="P-loop containing nucleotide triphosphate hydrolases"/>
    <property type="match status" value="1"/>
</dbReference>
<accession>A0A5B9PAM9</accession>
<proteinExistence type="predicted"/>
<evidence type="ECO:0008006" key="4">
    <source>
        <dbReference type="Google" id="ProtNLM"/>
    </source>
</evidence>
<feature type="region of interest" description="Disordered" evidence="1">
    <location>
        <begin position="1"/>
        <end position="22"/>
    </location>
</feature>
<reference evidence="2 3" key="1">
    <citation type="submission" date="2019-08" db="EMBL/GenBank/DDBJ databases">
        <title>Deep-cultivation of Planctomycetes and their phenomic and genomic characterization uncovers novel biology.</title>
        <authorList>
            <person name="Wiegand S."/>
            <person name="Jogler M."/>
            <person name="Boedeker C."/>
            <person name="Pinto D."/>
            <person name="Vollmers J."/>
            <person name="Rivas-Marin E."/>
            <person name="Kohn T."/>
            <person name="Peeters S.H."/>
            <person name="Heuer A."/>
            <person name="Rast P."/>
            <person name="Oberbeckmann S."/>
            <person name="Bunk B."/>
            <person name="Jeske O."/>
            <person name="Meyerdierks A."/>
            <person name="Storesund J.E."/>
            <person name="Kallscheuer N."/>
            <person name="Luecker S."/>
            <person name="Lage O.M."/>
            <person name="Pohl T."/>
            <person name="Merkel B.J."/>
            <person name="Hornburger P."/>
            <person name="Mueller R.-W."/>
            <person name="Bruemmer F."/>
            <person name="Labrenz M."/>
            <person name="Spormann A.M."/>
            <person name="Op den Camp H."/>
            <person name="Overmann J."/>
            <person name="Amann R."/>
            <person name="Jetten M.S.M."/>
            <person name="Mascher T."/>
            <person name="Medema M.H."/>
            <person name="Devos D.P."/>
            <person name="Kaster A.-K."/>
            <person name="Ovreas L."/>
            <person name="Rohde M."/>
            <person name="Galperin M.Y."/>
            <person name="Jogler C."/>
        </authorList>
    </citation>
    <scope>NUCLEOTIDE SEQUENCE [LARGE SCALE GENOMIC DNA]</scope>
    <source>
        <strain evidence="2 3">FC18</strain>
    </source>
</reference>
<dbReference type="KEGG" id="mff:MFFC18_33270"/>
<dbReference type="Proteomes" id="UP000322214">
    <property type="component" value="Chromosome"/>
</dbReference>
<evidence type="ECO:0000256" key="1">
    <source>
        <dbReference type="SAM" id="MobiDB-lite"/>
    </source>
</evidence>
<gene>
    <name evidence="2" type="ORF">MFFC18_33270</name>
</gene>
<dbReference type="EMBL" id="CP042912">
    <property type="protein sequence ID" value="QEG23428.1"/>
    <property type="molecule type" value="Genomic_DNA"/>
</dbReference>
<feature type="compositionally biased region" description="Polar residues" evidence="1">
    <location>
        <begin position="1"/>
        <end position="14"/>
    </location>
</feature>
<protein>
    <recommendedName>
        <fullName evidence="4">AAA+ ATPase domain-containing protein</fullName>
    </recommendedName>
</protein>
<name>A0A5B9PAM9_9BACT</name>